<evidence type="ECO:0000313" key="6">
    <source>
        <dbReference type="EMBL" id="MCR6098020.1"/>
    </source>
</evidence>
<keyword evidence="4" id="KW-0460">Magnesium</keyword>
<name>A0A9Q4B4V5_SALAG</name>
<dbReference type="SFLD" id="SFLDG01129">
    <property type="entry name" value="C1.5:_HAD__Beta-PGM__Phosphata"/>
    <property type="match status" value="1"/>
</dbReference>
<dbReference type="PANTHER" id="PTHR46193">
    <property type="entry name" value="6-PHOSPHOGLUCONATE PHOSPHATASE"/>
    <property type="match status" value="1"/>
</dbReference>
<sequence>MRHKHHFEAVIFDIDGVLVDSEHYHHQAVNDICSEIGHVISIDKSKELIGLSLEETFDQLQLRRVTTNKSEWMQQVEDRYVQIIDRKMERPYASELIKALKISGIKIACVTTANRKVAEANLKIIGVLDSISCLITRESVVNTKPDPEPYTKALHKLIVSPEHALVVEDSAIGVQAALSAHVGTVLFYPHAMSNVQDMHDPVITINRFTDFSFFNRTLSQFVNI</sequence>
<dbReference type="InterPro" id="IPR023198">
    <property type="entry name" value="PGP-like_dom2"/>
</dbReference>
<dbReference type="RefSeq" id="WP_257822399.1">
    <property type="nucleotide sequence ID" value="NZ_JABXYM010000001.1"/>
</dbReference>
<reference evidence="6" key="1">
    <citation type="submission" date="2020-06" db="EMBL/GenBank/DDBJ databases">
        <title>Insight into the genomes of haloalkaliphilic bacilli from Kenyan soda lakes.</title>
        <authorList>
            <person name="Mwirichia R."/>
            <person name="Villamizar G.C."/>
            <person name="Poehlein A."/>
            <person name="Mugweru J."/>
            <person name="Kipnyargis A."/>
            <person name="Kiplimo D."/>
            <person name="Orwa P."/>
            <person name="Daniel R."/>
        </authorList>
    </citation>
    <scope>NUCLEOTIDE SEQUENCE</scope>
    <source>
        <strain evidence="6">B1096_S55</strain>
    </source>
</reference>
<evidence type="ECO:0000256" key="2">
    <source>
        <dbReference type="ARBA" id="ARBA00006171"/>
    </source>
</evidence>
<dbReference type="GO" id="GO:0003824">
    <property type="term" value="F:catalytic activity"/>
    <property type="evidence" value="ECO:0007669"/>
    <property type="project" value="UniProtKB-ARBA"/>
</dbReference>
<keyword evidence="5" id="KW-0119">Carbohydrate metabolism</keyword>
<dbReference type="SFLD" id="SFLDG01135">
    <property type="entry name" value="C1.5.6:_HAD__Beta-PGM__Phospha"/>
    <property type="match status" value="1"/>
</dbReference>
<keyword evidence="7" id="KW-1185">Reference proteome</keyword>
<organism evidence="6 7">
    <name type="scientific">Salipaludibacillus agaradhaerens</name>
    <name type="common">Bacillus agaradhaerens</name>
    <dbReference type="NCBI Taxonomy" id="76935"/>
    <lineage>
        <taxon>Bacteria</taxon>
        <taxon>Bacillati</taxon>
        <taxon>Bacillota</taxon>
        <taxon>Bacilli</taxon>
        <taxon>Bacillales</taxon>
        <taxon>Bacillaceae</taxon>
    </lineage>
</organism>
<dbReference type="Gene3D" id="1.10.150.240">
    <property type="entry name" value="Putative phosphatase, domain 2"/>
    <property type="match status" value="1"/>
</dbReference>
<comment type="caution">
    <text evidence="6">The sequence shown here is derived from an EMBL/GenBank/DDBJ whole genome shotgun (WGS) entry which is preliminary data.</text>
</comment>
<protein>
    <submittedName>
        <fullName evidence="6">HAD family phosphatase</fullName>
    </submittedName>
</protein>
<accession>A0A9Q4B4V5</accession>
<dbReference type="CDD" id="cd07505">
    <property type="entry name" value="HAD_BPGM-like"/>
    <property type="match status" value="1"/>
</dbReference>
<dbReference type="SUPFAM" id="SSF56784">
    <property type="entry name" value="HAD-like"/>
    <property type="match status" value="1"/>
</dbReference>
<dbReference type="SFLD" id="SFLDS00003">
    <property type="entry name" value="Haloacid_Dehalogenase"/>
    <property type="match status" value="1"/>
</dbReference>
<proteinExistence type="inferred from homology"/>
<evidence type="ECO:0000256" key="5">
    <source>
        <dbReference type="ARBA" id="ARBA00023277"/>
    </source>
</evidence>
<dbReference type="Gene3D" id="3.40.50.1000">
    <property type="entry name" value="HAD superfamily/HAD-like"/>
    <property type="match status" value="1"/>
</dbReference>
<dbReference type="InterPro" id="IPR051600">
    <property type="entry name" value="Beta-PGM-like"/>
</dbReference>
<evidence type="ECO:0000313" key="7">
    <source>
        <dbReference type="Proteomes" id="UP001057753"/>
    </source>
</evidence>
<evidence type="ECO:0000256" key="1">
    <source>
        <dbReference type="ARBA" id="ARBA00001946"/>
    </source>
</evidence>
<dbReference type="PANTHER" id="PTHR46193:SF18">
    <property type="entry name" value="HEXITOL PHOSPHATASE B"/>
    <property type="match status" value="1"/>
</dbReference>
<dbReference type="NCBIfam" id="TIGR01509">
    <property type="entry name" value="HAD-SF-IA-v3"/>
    <property type="match status" value="1"/>
</dbReference>
<gene>
    <name evidence="6" type="ORF">HXA33_15890</name>
</gene>
<dbReference type="InterPro" id="IPR036412">
    <property type="entry name" value="HAD-like_sf"/>
</dbReference>
<dbReference type="InterPro" id="IPR041492">
    <property type="entry name" value="HAD_2"/>
</dbReference>
<dbReference type="GO" id="GO:0046872">
    <property type="term" value="F:metal ion binding"/>
    <property type="evidence" value="ECO:0007669"/>
    <property type="project" value="UniProtKB-KW"/>
</dbReference>
<comment type="similarity">
    <text evidence="2">Belongs to the HAD-like hydrolase superfamily. CbbY/CbbZ/Gph/YieH family.</text>
</comment>
<dbReference type="Pfam" id="PF13419">
    <property type="entry name" value="HAD_2"/>
    <property type="match status" value="1"/>
</dbReference>
<evidence type="ECO:0000256" key="4">
    <source>
        <dbReference type="ARBA" id="ARBA00022842"/>
    </source>
</evidence>
<dbReference type="Proteomes" id="UP001057753">
    <property type="component" value="Unassembled WGS sequence"/>
</dbReference>
<dbReference type="EMBL" id="JABXYM010000001">
    <property type="protein sequence ID" value="MCR6098020.1"/>
    <property type="molecule type" value="Genomic_DNA"/>
</dbReference>
<evidence type="ECO:0000256" key="3">
    <source>
        <dbReference type="ARBA" id="ARBA00022723"/>
    </source>
</evidence>
<dbReference type="AlphaFoldDB" id="A0A9Q4B4V5"/>
<keyword evidence="3" id="KW-0479">Metal-binding</keyword>
<dbReference type="InterPro" id="IPR006439">
    <property type="entry name" value="HAD-SF_hydro_IA"/>
</dbReference>
<dbReference type="InterPro" id="IPR023214">
    <property type="entry name" value="HAD_sf"/>
</dbReference>
<comment type="cofactor">
    <cofactor evidence="1">
        <name>Mg(2+)</name>
        <dbReference type="ChEBI" id="CHEBI:18420"/>
    </cofactor>
</comment>